<dbReference type="GO" id="GO:0004479">
    <property type="term" value="F:methionyl-tRNA formyltransferase activity"/>
    <property type="evidence" value="ECO:0007669"/>
    <property type="project" value="UniProtKB-EC"/>
</dbReference>
<feature type="domain" description="Formyl transferase N-terminal" evidence="3">
    <location>
        <begin position="36"/>
        <end position="198"/>
    </location>
</feature>
<dbReference type="InterPro" id="IPR002376">
    <property type="entry name" value="Formyl_transf_N"/>
</dbReference>
<dbReference type="EC" id="2.1.2.9" evidence="1"/>
<dbReference type="AlphaFoldDB" id="A0A2J6S0J1"/>
<feature type="compositionally biased region" description="Basic and acidic residues" evidence="2">
    <location>
        <begin position="319"/>
        <end position="336"/>
    </location>
</feature>
<keyword evidence="5" id="KW-1185">Reference proteome</keyword>
<proteinExistence type="predicted"/>
<evidence type="ECO:0000256" key="1">
    <source>
        <dbReference type="ARBA" id="ARBA00012261"/>
    </source>
</evidence>
<evidence type="ECO:0000313" key="4">
    <source>
        <dbReference type="EMBL" id="PMD44290.1"/>
    </source>
</evidence>
<dbReference type="GO" id="GO:0005739">
    <property type="term" value="C:mitochondrion"/>
    <property type="evidence" value="ECO:0007669"/>
    <property type="project" value="TreeGrafter"/>
</dbReference>
<reference evidence="4 5" key="1">
    <citation type="submission" date="2016-04" db="EMBL/GenBank/DDBJ databases">
        <title>A degradative enzymes factory behind the ericoid mycorrhizal symbiosis.</title>
        <authorList>
            <consortium name="DOE Joint Genome Institute"/>
            <person name="Martino E."/>
            <person name="Morin E."/>
            <person name="Grelet G."/>
            <person name="Kuo A."/>
            <person name="Kohler A."/>
            <person name="Daghino S."/>
            <person name="Barry K."/>
            <person name="Choi C."/>
            <person name="Cichocki N."/>
            <person name="Clum A."/>
            <person name="Copeland A."/>
            <person name="Hainaut M."/>
            <person name="Haridas S."/>
            <person name="Labutti K."/>
            <person name="Lindquist E."/>
            <person name="Lipzen A."/>
            <person name="Khouja H.-R."/>
            <person name="Murat C."/>
            <person name="Ohm R."/>
            <person name="Olson A."/>
            <person name="Spatafora J."/>
            <person name="Veneault-Fourrey C."/>
            <person name="Henrissat B."/>
            <person name="Grigoriev I."/>
            <person name="Martin F."/>
            <person name="Perotto S."/>
        </authorList>
    </citation>
    <scope>NUCLEOTIDE SEQUENCE [LARGE SCALE GENOMIC DNA]</scope>
    <source>
        <strain evidence="4 5">F</strain>
    </source>
</reference>
<dbReference type="InterPro" id="IPR041711">
    <property type="entry name" value="Met-tRNA-FMT_N"/>
</dbReference>
<dbReference type="SUPFAM" id="SSF53328">
    <property type="entry name" value="Formyltransferase"/>
    <property type="match status" value="1"/>
</dbReference>
<name>A0A2J6S0J1_HYAVF</name>
<dbReference type="Proteomes" id="UP000235786">
    <property type="component" value="Unassembled WGS sequence"/>
</dbReference>
<dbReference type="InterPro" id="IPR036477">
    <property type="entry name" value="Formyl_transf_N_sf"/>
</dbReference>
<accession>A0A2J6S0J1</accession>
<dbReference type="Gene3D" id="3.40.50.12230">
    <property type="match status" value="1"/>
</dbReference>
<protein>
    <recommendedName>
        <fullName evidence="1">methionyl-tRNA formyltransferase</fullName>
        <ecNumber evidence="1">2.1.2.9</ecNumber>
    </recommendedName>
</protein>
<sequence length="433" mass="47858">MVSSLMMQCLVKIPRHSLPMLCACRFYSTKSSKPLRILFCGSDDFSSASLRALHAECERNPQLIKSIDVLCRPAKPSGRSLKKVREVPIKAVAQQLSLPVHERDTFTGWDLPKPQGESINLIIAVSFGLFVPPRILKSAEYGGLNVHPSLLPLFRGPAPLQHTILSGTKKTGVTLQTLDDKSFDHGIILDQTPPPFLSMPSGEHCTYHELLNFVTPKAASMLVRGLQDRLFVPPLLDVGLSSLGDDSENPTGSINKYATKITPEDRKINFVEWEGDRIYRHYRALGRLWTDVWVDAKTTKRLVFEDISLVDKPAVSSAEHWEGRNPRPSVGKREDGGQSAAPLFIVASKIADTWYPMFYVVDGNAVVFDTKNGAVRVGSITVEGQSKKAASKALNSLPPWRLTSGRMAKDAHRLFVEPAEAADEISHREAEGN</sequence>
<dbReference type="PANTHER" id="PTHR11138">
    <property type="entry name" value="METHIONYL-TRNA FORMYLTRANSFERASE"/>
    <property type="match status" value="1"/>
</dbReference>
<dbReference type="PANTHER" id="PTHR11138:SF5">
    <property type="entry name" value="METHIONYL-TRNA FORMYLTRANSFERASE, MITOCHONDRIAL"/>
    <property type="match status" value="1"/>
</dbReference>
<dbReference type="OrthoDB" id="10268103at2759"/>
<dbReference type="EMBL" id="KZ613941">
    <property type="protein sequence ID" value="PMD44290.1"/>
    <property type="molecule type" value="Genomic_DNA"/>
</dbReference>
<gene>
    <name evidence="4" type="ORF">L207DRAFT_509040</name>
</gene>
<keyword evidence="4" id="KW-0808">Transferase</keyword>
<evidence type="ECO:0000256" key="2">
    <source>
        <dbReference type="SAM" id="MobiDB-lite"/>
    </source>
</evidence>
<organism evidence="4 5">
    <name type="scientific">Hyaloscypha variabilis (strain UAMH 11265 / GT02V1 / F)</name>
    <name type="common">Meliniomyces variabilis</name>
    <dbReference type="NCBI Taxonomy" id="1149755"/>
    <lineage>
        <taxon>Eukaryota</taxon>
        <taxon>Fungi</taxon>
        <taxon>Dikarya</taxon>
        <taxon>Ascomycota</taxon>
        <taxon>Pezizomycotina</taxon>
        <taxon>Leotiomycetes</taxon>
        <taxon>Helotiales</taxon>
        <taxon>Hyaloscyphaceae</taxon>
        <taxon>Hyaloscypha</taxon>
        <taxon>Hyaloscypha variabilis</taxon>
    </lineage>
</organism>
<dbReference type="STRING" id="1149755.A0A2J6S0J1"/>
<feature type="region of interest" description="Disordered" evidence="2">
    <location>
        <begin position="318"/>
        <end position="337"/>
    </location>
</feature>
<evidence type="ECO:0000313" key="5">
    <source>
        <dbReference type="Proteomes" id="UP000235786"/>
    </source>
</evidence>
<evidence type="ECO:0000259" key="3">
    <source>
        <dbReference type="Pfam" id="PF00551"/>
    </source>
</evidence>
<dbReference type="Pfam" id="PF00551">
    <property type="entry name" value="Formyl_trans_N"/>
    <property type="match status" value="1"/>
</dbReference>
<dbReference type="CDD" id="cd08646">
    <property type="entry name" value="FMT_core_Met-tRNA-FMT_N"/>
    <property type="match status" value="1"/>
</dbReference>